<dbReference type="PRINTS" id="PR01270">
    <property type="entry name" value="HDASUPER"/>
</dbReference>
<dbReference type="PANTHER" id="PTHR10625">
    <property type="entry name" value="HISTONE DEACETYLASE HDAC1-RELATED"/>
    <property type="match status" value="1"/>
</dbReference>
<dbReference type="Proteomes" id="UP000268229">
    <property type="component" value="Chromosome"/>
</dbReference>
<organism evidence="3 4">
    <name type="scientific">Neisseria animaloris</name>
    <dbReference type="NCBI Taxonomy" id="326522"/>
    <lineage>
        <taxon>Bacteria</taxon>
        <taxon>Pseudomonadati</taxon>
        <taxon>Pseudomonadota</taxon>
        <taxon>Betaproteobacteria</taxon>
        <taxon>Neisseriales</taxon>
        <taxon>Neisseriaceae</taxon>
        <taxon>Neisseria</taxon>
    </lineage>
</organism>
<dbReference type="EC" id="3.5.1.-" evidence="3"/>
<dbReference type="PANTHER" id="PTHR10625:SF10">
    <property type="entry name" value="HISTONE DEACETYLASE HDAC1"/>
    <property type="match status" value="1"/>
</dbReference>
<dbReference type="CDD" id="cd11599">
    <property type="entry name" value="HDAC_classII_2"/>
    <property type="match status" value="1"/>
</dbReference>
<dbReference type="KEGG" id="nani:NCTC12227_00898"/>
<evidence type="ECO:0000256" key="1">
    <source>
        <dbReference type="ARBA" id="ARBA00005947"/>
    </source>
</evidence>
<dbReference type="InterPro" id="IPR000286">
    <property type="entry name" value="HDACs"/>
</dbReference>
<evidence type="ECO:0000313" key="3">
    <source>
        <dbReference type="EMBL" id="VEJ21172.1"/>
    </source>
</evidence>
<dbReference type="GO" id="GO:0040029">
    <property type="term" value="P:epigenetic regulation of gene expression"/>
    <property type="evidence" value="ECO:0007669"/>
    <property type="project" value="TreeGrafter"/>
</dbReference>
<dbReference type="GO" id="GO:0016787">
    <property type="term" value="F:hydrolase activity"/>
    <property type="evidence" value="ECO:0007669"/>
    <property type="project" value="UniProtKB-KW"/>
</dbReference>
<reference evidence="3 4" key="1">
    <citation type="submission" date="2018-12" db="EMBL/GenBank/DDBJ databases">
        <authorList>
            <consortium name="Pathogen Informatics"/>
        </authorList>
    </citation>
    <scope>NUCLEOTIDE SEQUENCE [LARGE SCALE GENOMIC DNA]</scope>
    <source>
        <strain evidence="3 4">NCTC12227</strain>
    </source>
</reference>
<dbReference type="GO" id="GO:0004407">
    <property type="term" value="F:histone deacetylase activity"/>
    <property type="evidence" value="ECO:0007669"/>
    <property type="project" value="TreeGrafter"/>
</dbReference>
<dbReference type="EMBL" id="LR134516">
    <property type="protein sequence ID" value="VEJ21172.1"/>
    <property type="molecule type" value="Genomic_DNA"/>
</dbReference>
<accession>A0A3S4YAC6</accession>
<keyword evidence="3" id="KW-0378">Hydrolase</keyword>
<proteinExistence type="inferred from homology"/>
<name>A0A3S4YAC6_9NEIS</name>
<dbReference type="SUPFAM" id="SSF52768">
    <property type="entry name" value="Arginase/deacetylase"/>
    <property type="match status" value="1"/>
</dbReference>
<sequence length="399" mass="45159">MKGSKPFGLPSKVSYSKGRGRFFQEFSVFINYYLSEGRLKTRAVLRDLNVMKNIIRRMRSWLRHLAGKEARTAWISHPLFLRHEPGVHHPEAPERIRAIETELRKQGIWNRLQKVEAGEVTDKQLALVHPRKYLRFLESMQPQKGKIYRIDDDTVMSHESLTAARYAAGAVVNAVDMVMNKRAHHAFCAVRPPGHHAQSGKAGGFCLINNIAVGVMHAIAQYRIQKIAVIDFDVHHGDGTTEIFKDDPRVLFLNSFENDLFPFPSFETVGKNPHIVNIAFPPDTGSYDFRKEIREKWLPKLTAFKPELLFLSAGFDAHKSDETSRLNLHEADYAWLSHKIIQTASMCKGRIVSVLEGGYALESLSKSVAAHVYVLAGMGKPDCAVQYDKLLNKQVTDNA</sequence>
<dbReference type="InterPro" id="IPR023801">
    <property type="entry name" value="His_deacetylse_dom"/>
</dbReference>
<feature type="domain" description="Histone deacetylase" evidence="2">
    <location>
        <begin position="89"/>
        <end position="374"/>
    </location>
</feature>
<dbReference type="AlphaFoldDB" id="A0A3S4YAC6"/>
<protein>
    <submittedName>
        <fullName evidence="3">Histone deacetylase family protein</fullName>
        <ecNumber evidence="3">3.5.1.-</ecNumber>
    </submittedName>
</protein>
<dbReference type="InterPro" id="IPR037138">
    <property type="entry name" value="His_deacetylse_dom_sf"/>
</dbReference>
<dbReference type="Pfam" id="PF00850">
    <property type="entry name" value="Hist_deacetyl"/>
    <property type="match status" value="1"/>
</dbReference>
<comment type="similarity">
    <text evidence="1">Belongs to the histone deacetylase family.</text>
</comment>
<dbReference type="Gene3D" id="3.40.800.20">
    <property type="entry name" value="Histone deacetylase domain"/>
    <property type="match status" value="1"/>
</dbReference>
<dbReference type="STRING" id="326522.BWD08_03570"/>
<gene>
    <name evidence="3" type="primary">hdaH</name>
    <name evidence="3" type="ORF">NCTC12227_00898</name>
</gene>
<dbReference type="InterPro" id="IPR023696">
    <property type="entry name" value="Ureohydrolase_dom_sf"/>
</dbReference>
<evidence type="ECO:0000259" key="2">
    <source>
        <dbReference type="Pfam" id="PF00850"/>
    </source>
</evidence>
<keyword evidence="4" id="KW-1185">Reference proteome</keyword>
<evidence type="ECO:0000313" key="4">
    <source>
        <dbReference type="Proteomes" id="UP000268229"/>
    </source>
</evidence>